<protein>
    <submittedName>
        <fullName evidence="2">Uncharacterized protein</fullName>
    </submittedName>
</protein>
<evidence type="ECO:0000313" key="2">
    <source>
        <dbReference type="EMBL" id="RXW25805.1"/>
    </source>
</evidence>
<reference evidence="2 3" key="1">
    <citation type="submission" date="2019-01" db="EMBL/GenBank/DDBJ databases">
        <title>Draft genome sequence of Psathyrella aberdarensis IHI B618.</title>
        <authorList>
            <person name="Buettner E."/>
            <person name="Kellner H."/>
        </authorList>
    </citation>
    <scope>NUCLEOTIDE SEQUENCE [LARGE SCALE GENOMIC DNA]</scope>
    <source>
        <strain evidence="2 3">IHI B618</strain>
    </source>
</reference>
<comment type="caution">
    <text evidence="2">The sequence shown here is derived from an EMBL/GenBank/DDBJ whole genome shotgun (WGS) entry which is preliminary data.</text>
</comment>
<feature type="region of interest" description="Disordered" evidence="1">
    <location>
        <begin position="1"/>
        <end position="21"/>
    </location>
</feature>
<evidence type="ECO:0000313" key="3">
    <source>
        <dbReference type="Proteomes" id="UP000290288"/>
    </source>
</evidence>
<dbReference type="SUPFAM" id="SSF51316">
    <property type="entry name" value="Mss4-like"/>
    <property type="match status" value="2"/>
</dbReference>
<dbReference type="PANTHER" id="PTHR33337:SF40">
    <property type="entry name" value="CENP-V_GFA DOMAIN-CONTAINING PROTEIN-RELATED"/>
    <property type="match status" value="1"/>
</dbReference>
<keyword evidence="3" id="KW-1185">Reference proteome</keyword>
<dbReference type="OrthoDB" id="5422068at2759"/>
<evidence type="ECO:0000256" key="1">
    <source>
        <dbReference type="SAM" id="MobiDB-lite"/>
    </source>
</evidence>
<proteinExistence type="predicted"/>
<name>A0A4Q2E347_9AGAR</name>
<accession>A0A4Q2E347</accession>
<dbReference type="EMBL" id="SDEE01000001">
    <property type="protein sequence ID" value="RXW25805.1"/>
    <property type="molecule type" value="Genomic_DNA"/>
</dbReference>
<gene>
    <name evidence="2" type="ORF">EST38_g30</name>
</gene>
<dbReference type="Gene3D" id="3.90.1590.10">
    <property type="entry name" value="glutathione-dependent formaldehyde- activating enzyme (gfa)"/>
    <property type="match status" value="2"/>
</dbReference>
<sequence length="319" mass="34704">MSVIDPNMDGEPLSPESTEDNLIPGDLSKLTAYRSSSMLTRFFCTTCSAHMFFRSNVQTEADNNTPASWTVMWGVLEKTDGIITIEAHIFVGDTLDGGIADHIPSFAGKPIRRLKGWKEGNTEEVALGWKAGEGYKNPETLPVYCHCKNASFNIARATKPSDNPAEYWLVPGKEPTDPIKFITAHCLCNDCRLCSGSQIQTWTVVPNELILDPATQAPIDLVEPSKRPKGLKQYVSSDGKHRESCGTCGATVFWWRGVKEGESAHMDVATALIDQAAAGGARAESWISWYNKVIFKDSALSADVSNALEEGVKAATATA</sequence>
<dbReference type="Proteomes" id="UP000290288">
    <property type="component" value="Unassembled WGS sequence"/>
</dbReference>
<organism evidence="2 3">
    <name type="scientific">Candolleomyces aberdarensis</name>
    <dbReference type="NCBI Taxonomy" id="2316362"/>
    <lineage>
        <taxon>Eukaryota</taxon>
        <taxon>Fungi</taxon>
        <taxon>Dikarya</taxon>
        <taxon>Basidiomycota</taxon>
        <taxon>Agaricomycotina</taxon>
        <taxon>Agaricomycetes</taxon>
        <taxon>Agaricomycetidae</taxon>
        <taxon>Agaricales</taxon>
        <taxon>Agaricineae</taxon>
        <taxon>Psathyrellaceae</taxon>
        <taxon>Candolleomyces</taxon>
    </lineage>
</organism>
<dbReference type="AlphaFoldDB" id="A0A4Q2E347"/>
<dbReference type="InterPro" id="IPR011057">
    <property type="entry name" value="Mss4-like_sf"/>
</dbReference>
<dbReference type="PANTHER" id="PTHR33337">
    <property type="entry name" value="GFA DOMAIN-CONTAINING PROTEIN"/>
    <property type="match status" value="1"/>
</dbReference>